<name>A0A1G2T1L1_9BACT</name>
<evidence type="ECO:0000313" key="2">
    <source>
        <dbReference type="Proteomes" id="UP000178612"/>
    </source>
</evidence>
<sequence>MIKSIVVCFEEGWPERSREKFDEVLDVRALKSFVGPGSVEEASELVRNLSLLTDSSGRRISKSVNYKGFELWWMNYDNLMYKFCLPYTQYKRLLEHLKNFQVVYLYEPPFPDLFRHYLESHGVKCEIESKLQRRFPIGILIQTTLSLPFLFWLKLRSPKLLVWSSDRLDLPRDYNFRMKFIYEELRGRGIKFAEFIRSMESSSVVLKHAKVRKRPVIYSYAIVTLVRNIAGLLAAKEKIDVKPDFWSRVAVHYIQNVRSDIWAIRAMKFILKFIGIKVAIIPGAINRNFPEVLACKLLGIPTVGIQHGLHPKSYFVSDFMHEFDGEKTLSIDKYGLWSEWWREYYIKHSKAYKPEQLYVSGLMRPLEKAVEPPLGGSTAKSIKVLFVAEELAAPEEVLPYFEALTEDESLSLYVKFRPYKDGFEEWLKENRPELLKKFSQEKILKTSMHEAIANADVVVGSHSAGVLESVLQSKPFILFWTKKWGDFFSLKPDYSQYGIFVESPAELINQVRNIRSVSESVWEKIQQDFFGDPYQNGSKWVVDQAEAVLTKK</sequence>
<dbReference type="Proteomes" id="UP000178612">
    <property type="component" value="Unassembled WGS sequence"/>
</dbReference>
<reference evidence="1 2" key="1">
    <citation type="journal article" date="2016" name="Nat. Commun.">
        <title>Thousands of microbial genomes shed light on interconnected biogeochemical processes in an aquifer system.</title>
        <authorList>
            <person name="Anantharaman K."/>
            <person name="Brown C.T."/>
            <person name="Hug L.A."/>
            <person name="Sharon I."/>
            <person name="Castelle C.J."/>
            <person name="Probst A.J."/>
            <person name="Thomas B.C."/>
            <person name="Singh A."/>
            <person name="Wilkins M.J."/>
            <person name="Karaoz U."/>
            <person name="Brodie E.L."/>
            <person name="Williams K.H."/>
            <person name="Hubbard S.S."/>
            <person name="Banfield J.F."/>
        </authorList>
    </citation>
    <scope>NUCLEOTIDE SEQUENCE [LARGE SCALE GENOMIC DNA]</scope>
</reference>
<evidence type="ECO:0000313" key="1">
    <source>
        <dbReference type="EMBL" id="OHA91155.1"/>
    </source>
</evidence>
<gene>
    <name evidence="1" type="ORF">A2758_01605</name>
</gene>
<comment type="caution">
    <text evidence="1">The sequence shown here is derived from an EMBL/GenBank/DDBJ whole genome shotgun (WGS) entry which is preliminary data.</text>
</comment>
<dbReference type="SUPFAM" id="SSF53756">
    <property type="entry name" value="UDP-Glycosyltransferase/glycogen phosphorylase"/>
    <property type="match status" value="1"/>
</dbReference>
<organism evidence="1 2">
    <name type="scientific">Candidatus Zambryskibacteria bacterium RIFCSPHIGHO2_01_FULL_49_18</name>
    <dbReference type="NCBI Taxonomy" id="1802740"/>
    <lineage>
        <taxon>Bacteria</taxon>
        <taxon>Candidatus Zambryskiibacteriota</taxon>
    </lineage>
</organism>
<protein>
    <submittedName>
        <fullName evidence="1">Uncharacterized protein</fullName>
    </submittedName>
</protein>
<dbReference type="AlphaFoldDB" id="A0A1G2T1L1"/>
<accession>A0A1G2T1L1</accession>
<dbReference type="EMBL" id="MHVJ01000013">
    <property type="protein sequence ID" value="OHA91155.1"/>
    <property type="molecule type" value="Genomic_DNA"/>
</dbReference>
<proteinExistence type="predicted"/>